<evidence type="ECO:0000313" key="7">
    <source>
        <dbReference type="Proteomes" id="UP000004949"/>
    </source>
</evidence>
<proteinExistence type="predicted"/>
<dbReference type="Proteomes" id="UP000004949">
    <property type="component" value="Unassembled WGS sequence"/>
</dbReference>
<feature type="transmembrane region" description="Helical" evidence="4">
    <location>
        <begin position="20"/>
        <end position="42"/>
    </location>
</feature>
<keyword evidence="4" id="KW-0472">Membrane</keyword>
<name>G6XKU0_9PROT</name>
<dbReference type="STRING" id="1088869.GMO_21060"/>
<dbReference type="eggNOG" id="COG0204">
    <property type="taxonomic scope" value="Bacteria"/>
</dbReference>
<dbReference type="EC" id="2.3.1.51" evidence="6"/>
<dbReference type="AlphaFoldDB" id="G6XKU0"/>
<evidence type="ECO:0000256" key="1">
    <source>
        <dbReference type="ARBA" id="ARBA00005189"/>
    </source>
</evidence>
<evidence type="ECO:0000256" key="4">
    <source>
        <dbReference type="SAM" id="Phobius"/>
    </source>
</evidence>
<gene>
    <name evidence="6" type="ORF">GMO_21060</name>
</gene>
<reference evidence="6 7" key="1">
    <citation type="submission" date="2011-10" db="EMBL/GenBank/DDBJ databases">
        <title>Genome sequence of Gluconobacter morbifer G707, isolated from Drosophila gut.</title>
        <authorList>
            <person name="Lee W.-J."/>
            <person name="Kim E.-K."/>
        </authorList>
    </citation>
    <scope>NUCLEOTIDE SEQUENCE [LARGE SCALE GENOMIC DNA]</scope>
    <source>
        <strain evidence="6 7">G707</strain>
    </source>
</reference>
<feature type="domain" description="Phospholipid/glycerol acyltransferase" evidence="5">
    <location>
        <begin position="85"/>
        <end position="199"/>
    </location>
</feature>
<keyword evidence="2 6" id="KW-0808">Transferase</keyword>
<organism evidence="6 7">
    <name type="scientific">Gluconobacter morbifer G707</name>
    <dbReference type="NCBI Taxonomy" id="1088869"/>
    <lineage>
        <taxon>Bacteria</taxon>
        <taxon>Pseudomonadati</taxon>
        <taxon>Pseudomonadota</taxon>
        <taxon>Alphaproteobacteria</taxon>
        <taxon>Acetobacterales</taxon>
        <taxon>Acetobacteraceae</taxon>
        <taxon>Gluconobacter</taxon>
    </lineage>
</organism>
<sequence length="262" mass="28656">MCIARFSGVQNPMMSILRGLLFNLYLLLLTLIMGIGALPIRLMKRRALALRYAKLWSRAVLAGFEHLCGVRIRISGTENLPPGPCLIASQHQSFFDGFVWMNLVPLPAYIIKTELTKIPLVGPMLLLSGMIPVERSAGSKALRNMMKATQDAHAAGRQIIIFPEGTRTLPGERQSIQPGIIALARQAGVPVVPVATNSGLFWDRSPWRKHPGTLDVVIGTPLPAVKGREGFTKALDKAWDDLCASHNLPRDPVDNSVDPEIG</sequence>
<dbReference type="SMART" id="SM00563">
    <property type="entry name" value="PlsC"/>
    <property type="match status" value="1"/>
</dbReference>
<dbReference type="CDD" id="cd07989">
    <property type="entry name" value="LPLAT_AGPAT-like"/>
    <property type="match status" value="1"/>
</dbReference>
<dbReference type="GO" id="GO:0003841">
    <property type="term" value="F:1-acylglycerol-3-phosphate O-acyltransferase activity"/>
    <property type="evidence" value="ECO:0007669"/>
    <property type="project" value="UniProtKB-EC"/>
</dbReference>
<keyword evidence="4" id="KW-1133">Transmembrane helix</keyword>
<dbReference type="SUPFAM" id="SSF69593">
    <property type="entry name" value="Glycerol-3-phosphate (1)-acyltransferase"/>
    <property type="match status" value="1"/>
</dbReference>
<dbReference type="Pfam" id="PF01553">
    <property type="entry name" value="Acyltransferase"/>
    <property type="match status" value="1"/>
</dbReference>
<dbReference type="GO" id="GO:0006654">
    <property type="term" value="P:phosphatidic acid biosynthetic process"/>
    <property type="evidence" value="ECO:0007669"/>
    <property type="project" value="TreeGrafter"/>
</dbReference>
<comment type="caution">
    <text evidence="6">The sequence shown here is derived from an EMBL/GenBank/DDBJ whole genome shotgun (WGS) entry which is preliminary data.</text>
</comment>
<dbReference type="EMBL" id="AGQV01000007">
    <property type="protein sequence ID" value="EHH67653.1"/>
    <property type="molecule type" value="Genomic_DNA"/>
</dbReference>
<dbReference type="PANTHER" id="PTHR10434:SF40">
    <property type="entry name" value="1-ACYL-SN-GLYCEROL-3-PHOSPHATE ACYLTRANSFERASE"/>
    <property type="match status" value="1"/>
</dbReference>
<keyword evidence="4" id="KW-0812">Transmembrane</keyword>
<comment type="pathway">
    <text evidence="1">Lipid metabolism.</text>
</comment>
<evidence type="ECO:0000259" key="5">
    <source>
        <dbReference type="SMART" id="SM00563"/>
    </source>
</evidence>
<protein>
    <submittedName>
        <fullName evidence="6">1-Acyl-sn-glycerol-3-phosphate acyltransferase</fullName>
        <ecNumber evidence="6">2.3.1.51</ecNumber>
    </submittedName>
</protein>
<evidence type="ECO:0000313" key="6">
    <source>
        <dbReference type="EMBL" id="EHH67653.1"/>
    </source>
</evidence>
<evidence type="ECO:0000256" key="3">
    <source>
        <dbReference type="ARBA" id="ARBA00023315"/>
    </source>
</evidence>
<evidence type="ECO:0000256" key="2">
    <source>
        <dbReference type="ARBA" id="ARBA00022679"/>
    </source>
</evidence>
<keyword evidence="7" id="KW-1185">Reference proteome</keyword>
<dbReference type="PANTHER" id="PTHR10434">
    <property type="entry name" value="1-ACYL-SN-GLYCEROL-3-PHOSPHATE ACYLTRANSFERASE"/>
    <property type="match status" value="1"/>
</dbReference>
<keyword evidence="3 6" id="KW-0012">Acyltransferase</keyword>
<accession>G6XKU0</accession>
<dbReference type="PATRIC" id="fig|1088869.3.peg.2101"/>
<dbReference type="InterPro" id="IPR002123">
    <property type="entry name" value="Plipid/glycerol_acylTrfase"/>
</dbReference>